<dbReference type="Pfam" id="PF01479">
    <property type="entry name" value="S4"/>
    <property type="match status" value="1"/>
</dbReference>
<dbReference type="InterPro" id="IPR020103">
    <property type="entry name" value="PsdUridine_synth_cat_dom_sf"/>
</dbReference>
<comment type="catalytic activity">
    <reaction evidence="5">
        <text>uridine(2605) in 23S rRNA = pseudouridine(2605) in 23S rRNA</text>
        <dbReference type="Rhea" id="RHEA:42520"/>
        <dbReference type="Rhea" id="RHEA-COMP:10095"/>
        <dbReference type="Rhea" id="RHEA-COMP:10096"/>
        <dbReference type="ChEBI" id="CHEBI:65314"/>
        <dbReference type="ChEBI" id="CHEBI:65315"/>
        <dbReference type="EC" id="5.4.99.22"/>
    </reaction>
</comment>
<evidence type="ECO:0000256" key="9">
    <source>
        <dbReference type="SAM" id="MobiDB-lite"/>
    </source>
</evidence>
<dbReference type="InterPro" id="IPR006145">
    <property type="entry name" value="PsdUridine_synth_RsuA/RluA"/>
</dbReference>
<evidence type="ECO:0000256" key="4">
    <source>
        <dbReference type="ARBA" id="ARBA00023235"/>
    </source>
</evidence>
<gene>
    <name evidence="11" type="ORF">GZH52_04895</name>
</gene>
<dbReference type="SUPFAM" id="SSF55120">
    <property type="entry name" value="Pseudouridine synthase"/>
    <property type="match status" value="1"/>
</dbReference>
<feature type="compositionally biased region" description="Basic and acidic residues" evidence="9">
    <location>
        <begin position="39"/>
        <end position="262"/>
    </location>
</feature>
<dbReference type="FunFam" id="3.30.70.1560:FF:000001">
    <property type="entry name" value="Pseudouridine synthase"/>
    <property type="match status" value="1"/>
</dbReference>
<dbReference type="GO" id="GO:0000455">
    <property type="term" value="P:enzyme-directed rRNA pseudouridine synthesis"/>
    <property type="evidence" value="ECO:0007669"/>
    <property type="project" value="UniProtKB-ARBA"/>
</dbReference>
<evidence type="ECO:0000256" key="3">
    <source>
        <dbReference type="ARBA" id="ARBA00022884"/>
    </source>
</evidence>
<dbReference type="Gene3D" id="3.30.70.580">
    <property type="entry name" value="Pseudouridine synthase I, catalytic domain, N-terminal subdomain"/>
    <property type="match status" value="1"/>
</dbReference>
<dbReference type="NCBIfam" id="TIGR00093">
    <property type="entry name" value="pseudouridine synthase"/>
    <property type="match status" value="1"/>
</dbReference>
<evidence type="ECO:0000256" key="5">
    <source>
        <dbReference type="ARBA" id="ARBA00036944"/>
    </source>
</evidence>
<dbReference type="AlphaFoldDB" id="A0A6B2KPM6"/>
<evidence type="ECO:0000256" key="8">
    <source>
        <dbReference type="RuleBase" id="RU003887"/>
    </source>
</evidence>
<dbReference type="Gene3D" id="3.10.290.10">
    <property type="entry name" value="RNA-binding S4 domain"/>
    <property type="match status" value="1"/>
</dbReference>
<evidence type="ECO:0000313" key="12">
    <source>
        <dbReference type="Proteomes" id="UP000482578"/>
    </source>
</evidence>
<organism evidence="11 12">
    <name type="scientific">Crenobacter caeni</name>
    <dbReference type="NCBI Taxonomy" id="2705474"/>
    <lineage>
        <taxon>Bacteria</taxon>
        <taxon>Pseudomonadati</taxon>
        <taxon>Pseudomonadota</taxon>
        <taxon>Betaproteobacteria</taxon>
        <taxon>Neisseriales</taxon>
        <taxon>Neisseriaceae</taxon>
        <taxon>Crenobacter</taxon>
    </lineage>
</organism>
<dbReference type="InterPro" id="IPR020094">
    <property type="entry name" value="TruA/RsuA/RluB/E/F_N"/>
</dbReference>
<dbReference type="PANTHER" id="PTHR47683:SF3">
    <property type="entry name" value="RIBOSOMAL LARGE SUBUNIT PSEUDOURIDINE SYNTHASE B"/>
    <property type="match status" value="1"/>
</dbReference>
<comment type="function">
    <text evidence="6">Responsible for synthesis of pseudouridine from uracil-2605 in 23S ribosomal RNA.</text>
</comment>
<evidence type="ECO:0000256" key="6">
    <source>
        <dbReference type="ARBA" id="ARBA00037383"/>
    </source>
</evidence>
<dbReference type="CDD" id="cd02556">
    <property type="entry name" value="PseudoU_synth_RluB"/>
    <property type="match status" value="1"/>
</dbReference>
<dbReference type="InterPro" id="IPR042092">
    <property type="entry name" value="PsdUridine_s_RsuA/RluB/E/F_cat"/>
</dbReference>
<dbReference type="EC" id="5.4.99.-" evidence="8"/>
<comment type="caution">
    <text evidence="11">The sequence shown here is derived from an EMBL/GenBank/DDBJ whole genome shotgun (WGS) entry which is preliminary data.</text>
</comment>
<dbReference type="SMART" id="SM00363">
    <property type="entry name" value="S4"/>
    <property type="match status" value="1"/>
</dbReference>
<dbReference type="InterPro" id="IPR050343">
    <property type="entry name" value="RsuA_PseudoU_synthase"/>
</dbReference>
<dbReference type="PROSITE" id="PS01149">
    <property type="entry name" value="PSI_RSU"/>
    <property type="match status" value="1"/>
</dbReference>
<dbReference type="InterPro" id="IPR036986">
    <property type="entry name" value="S4_RNA-bd_sf"/>
</dbReference>
<evidence type="ECO:0000313" key="11">
    <source>
        <dbReference type="EMBL" id="NDV12135.1"/>
    </source>
</evidence>
<name>A0A6B2KPM6_9NEIS</name>
<proteinExistence type="inferred from homology"/>
<dbReference type="InterPro" id="IPR002942">
    <property type="entry name" value="S4_RNA-bd"/>
</dbReference>
<keyword evidence="2" id="KW-0698">rRNA processing</keyword>
<keyword evidence="3 7" id="KW-0694">RNA-binding</keyword>
<sequence>MSKGQRNHSRQPLAQSRGRQTASQNHKGDFIQPRNPAGDGDRRFAGNKPHGRDDNRRFGENKPYGRSEGARSDKPRFGENKPYGRSEGGRDDNRRFGENKPYGRSEGARSDKPRFGENKPYGRSEGGRDDNRRFGENKPYGRSEGARSDKPRFGENKPYGRSEGGRDDKPRFGENKPYGRSEGARSDKPRFGENKPYGRSEGGRDDNRRFGENKPYGRSEGARSDKPRFGENKPYGRSEGGRGEQPRFGEGKTYANRDERRQGGSPKVIKAKKLQVRAPSSKILDKSQRLRETRVDLDQLEPVRLQKALAASGAGSRREVEELIEAGLITVNGKVAELGDRVGPQDRVMVKGHPVKLKWADRLPRIIMYHKQEGEIVSRADPEGRVTVFDRLPQAKSSRWVAIGRLDINTSGLLLMTTSGELANRMMHPSFEMEREYSVRVLGELTPEIMKEMVAGVQLEDGPAQFLRVYQSGGVDDDKANKWVNVVIKEGRNREVRRMFEHFGLTVSRLIRIRFGNIGLPGRLKRGQFYELNEAEVAAVMKWAGLTSTGQVRRG</sequence>
<dbReference type="PANTHER" id="PTHR47683">
    <property type="entry name" value="PSEUDOURIDINE SYNTHASE FAMILY PROTEIN-RELATED"/>
    <property type="match status" value="1"/>
</dbReference>
<feature type="domain" description="RNA-binding S4" evidence="10">
    <location>
        <begin position="303"/>
        <end position="360"/>
    </location>
</feature>
<dbReference type="FunFam" id="3.30.70.580:FF:000009">
    <property type="entry name" value="Pseudouridine synthase"/>
    <property type="match status" value="1"/>
</dbReference>
<dbReference type="PROSITE" id="PS50889">
    <property type="entry name" value="S4"/>
    <property type="match status" value="1"/>
</dbReference>
<feature type="region of interest" description="Disordered" evidence="9">
    <location>
        <begin position="1"/>
        <end position="271"/>
    </location>
</feature>
<dbReference type="Pfam" id="PF00849">
    <property type="entry name" value="PseudoU_synth_2"/>
    <property type="match status" value="1"/>
</dbReference>
<accession>A0A6B2KPM6</accession>
<evidence type="ECO:0000256" key="7">
    <source>
        <dbReference type="PROSITE-ProRule" id="PRU00182"/>
    </source>
</evidence>
<dbReference type="GO" id="GO:0003723">
    <property type="term" value="F:RNA binding"/>
    <property type="evidence" value="ECO:0007669"/>
    <property type="project" value="UniProtKB-KW"/>
</dbReference>
<dbReference type="Proteomes" id="UP000482578">
    <property type="component" value="Unassembled WGS sequence"/>
</dbReference>
<dbReference type="EMBL" id="JAAGAA010000003">
    <property type="protein sequence ID" value="NDV12135.1"/>
    <property type="molecule type" value="Genomic_DNA"/>
</dbReference>
<dbReference type="Gene3D" id="3.30.70.1560">
    <property type="entry name" value="Alpha-L RNA-binding motif"/>
    <property type="match status" value="1"/>
</dbReference>
<evidence type="ECO:0000256" key="2">
    <source>
        <dbReference type="ARBA" id="ARBA00022552"/>
    </source>
</evidence>
<evidence type="ECO:0000259" key="10">
    <source>
        <dbReference type="SMART" id="SM00363"/>
    </source>
</evidence>
<dbReference type="SUPFAM" id="SSF55174">
    <property type="entry name" value="Alpha-L RNA-binding motif"/>
    <property type="match status" value="1"/>
</dbReference>
<dbReference type="GO" id="GO:0160139">
    <property type="term" value="F:23S rRNA pseudouridine(2605) synthase activity"/>
    <property type="evidence" value="ECO:0007669"/>
    <property type="project" value="UniProtKB-EC"/>
</dbReference>
<dbReference type="FunFam" id="3.10.290.10:FF:000003">
    <property type="entry name" value="Pseudouridine synthase"/>
    <property type="match status" value="1"/>
</dbReference>
<keyword evidence="4 8" id="KW-0413">Isomerase</keyword>
<keyword evidence="12" id="KW-1185">Reference proteome</keyword>
<comment type="similarity">
    <text evidence="1 8">Belongs to the pseudouridine synthase RsuA family.</text>
</comment>
<evidence type="ECO:0000256" key="1">
    <source>
        <dbReference type="ARBA" id="ARBA00008348"/>
    </source>
</evidence>
<dbReference type="InterPro" id="IPR000748">
    <property type="entry name" value="PsdUridine_synth_RsuA/RluB/E/F"/>
</dbReference>
<protein>
    <recommendedName>
        <fullName evidence="8">Pseudouridine synthase</fullName>
        <ecNumber evidence="8">5.4.99.-</ecNumber>
    </recommendedName>
</protein>
<dbReference type="GO" id="GO:0005829">
    <property type="term" value="C:cytosol"/>
    <property type="evidence" value="ECO:0007669"/>
    <property type="project" value="UniProtKB-ARBA"/>
</dbReference>
<dbReference type="CDD" id="cd00165">
    <property type="entry name" value="S4"/>
    <property type="match status" value="1"/>
</dbReference>
<dbReference type="InterPro" id="IPR018496">
    <property type="entry name" value="PsdUridine_synth_RsuA/RluB_CS"/>
</dbReference>
<feature type="compositionally biased region" description="Polar residues" evidence="9">
    <location>
        <begin position="10"/>
        <end position="25"/>
    </location>
</feature>
<reference evidence="11 12" key="1">
    <citation type="submission" date="2020-02" db="EMBL/GenBank/DDBJ databases">
        <authorList>
            <person name="Yang Z."/>
        </authorList>
    </citation>
    <scope>NUCLEOTIDE SEQUENCE [LARGE SCALE GENOMIC DNA]</scope>
    <source>
        <strain evidence="11 12">HX-7-9</strain>
    </source>
</reference>